<gene>
    <name evidence="1" type="ORF">C488_15277</name>
</gene>
<proteinExistence type="predicted"/>
<dbReference type="EMBL" id="AOIE01000094">
    <property type="protein sequence ID" value="ELY72143.1"/>
    <property type="molecule type" value="Genomic_DNA"/>
</dbReference>
<reference evidence="1 2" key="1">
    <citation type="journal article" date="2014" name="PLoS Genet.">
        <title>Phylogenetically driven sequencing of extremely halophilic archaea reveals strategies for static and dynamic osmo-response.</title>
        <authorList>
            <person name="Becker E.A."/>
            <person name="Seitzer P.M."/>
            <person name="Tritt A."/>
            <person name="Larsen D."/>
            <person name="Krusor M."/>
            <person name="Yao A.I."/>
            <person name="Wu D."/>
            <person name="Madern D."/>
            <person name="Eisen J.A."/>
            <person name="Darling A.E."/>
            <person name="Facciotti M.T."/>
        </authorList>
    </citation>
    <scope>NUCLEOTIDE SEQUENCE [LARGE SCALE GENOMIC DNA]</scope>
    <source>
        <strain evidence="1 2">DSM 15624</strain>
    </source>
</reference>
<evidence type="ECO:0000313" key="1">
    <source>
        <dbReference type="EMBL" id="ELY72143.1"/>
    </source>
</evidence>
<dbReference type="SUPFAM" id="SSF46785">
    <property type="entry name" value="Winged helix' DNA-binding domain"/>
    <property type="match status" value="1"/>
</dbReference>
<dbReference type="InterPro" id="IPR036388">
    <property type="entry name" value="WH-like_DNA-bd_sf"/>
</dbReference>
<accession>L9YGT3</accession>
<sequence length="74" mass="8579">MTRSPSAKLVYKVLESEEELTQKELVEETLLASRTVRYALKRLKKIGIVEEDIYFADARQSLYKITESKHTACE</sequence>
<protein>
    <submittedName>
        <fullName evidence="1">ArsR family transcriptional regulator</fullName>
    </submittedName>
</protein>
<comment type="caution">
    <text evidence="1">The sequence shown here is derived from an EMBL/GenBank/DDBJ whole genome shotgun (WGS) entry which is preliminary data.</text>
</comment>
<dbReference type="Gene3D" id="1.10.10.10">
    <property type="entry name" value="Winged helix-like DNA-binding domain superfamily/Winged helix DNA-binding domain"/>
    <property type="match status" value="1"/>
</dbReference>
<dbReference type="RefSeq" id="WP_006182401.1">
    <property type="nucleotide sequence ID" value="NC_019962.1"/>
</dbReference>
<dbReference type="AlphaFoldDB" id="L9YGT3"/>
<organism evidence="1 2">
    <name type="scientific">Natrinema pellirubrum (strain DSM 15624 / CIP 106293 / JCM 10476 / NCIMB 786 / 157)</name>
    <dbReference type="NCBI Taxonomy" id="797303"/>
    <lineage>
        <taxon>Archaea</taxon>
        <taxon>Methanobacteriati</taxon>
        <taxon>Methanobacteriota</taxon>
        <taxon>Stenosarchaea group</taxon>
        <taxon>Halobacteria</taxon>
        <taxon>Halobacteriales</taxon>
        <taxon>Natrialbaceae</taxon>
        <taxon>Natrinema</taxon>
    </lineage>
</organism>
<name>L9YGT3_NATP1</name>
<dbReference type="InterPro" id="IPR036390">
    <property type="entry name" value="WH_DNA-bd_sf"/>
</dbReference>
<dbReference type="OrthoDB" id="350804at2157"/>
<dbReference type="GeneID" id="14332727"/>
<keyword evidence="2" id="KW-1185">Reference proteome</keyword>
<dbReference type="Pfam" id="PF13412">
    <property type="entry name" value="HTH_24"/>
    <property type="match status" value="1"/>
</dbReference>
<dbReference type="Proteomes" id="UP000011593">
    <property type="component" value="Unassembled WGS sequence"/>
</dbReference>
<evidence type="ECO:0000313" key="2">
    <source>
        <dbReference type="Proteomes" id="UP000011593"/>
    </source>
</evidence>